<dbReference type="Proteomes" id="UP000694892">
    <property type="component" value="Chromosome 6L"/>
</dbReference>
<gene>
    <name evidence="1" type="ORF">XELAEV_18031389mg</name>
</gene>
<name>A0A974CMN0_XENLA</name>
<evidence type="ECO:0000313" key="2">
    <source>
        <dbReference type="Proteomes" id="UP000694892"/>
    </source>
</evidence>
<protein>
    <submittedName>
        <fullName evidence="1">Uncharacterized protein</fullName>
    </submittedName>
</protein>
<proteinExistence type="predicted"/>
<organism evidence="1 2">
    <name type="scientific">Xenopus laevis</name>
    <name type="common">African clawed frog</name>
    <dbReference type="NCBI Taxonomy" id="8355"/>
    <lineage>
        <taxon>Eukaryota</taxon>
        <taxon>Metazoa</taxon>
        <taxon>Chordata</taxon>
        <taxon>Craniata</taxon>
        <taxon>Vertebrata</taxon>
        <taxon>Euteleostomi</taxon>
        <taxon>Amphibia</taxon>
        <taxon>Batrachia</taxon>
        <taxon>Anura</taxon>
        <taxon>Pipoidea</taxon>
        <taxon>Pipidae</taxon>
        <taxon>Xenopodinae</taxon>
        <taxon>Xenopus</taxon>
        <taxon>Xenopus</taxon>
    </lineage>
</organism>
<dbReference type="EMBL" id="CM004476">
    <property type="protein sequence ID" value="OCT76193.1"/>
    <property type="molecule type" value="Genomic_DNA"/>
</dbReference>
<sequence length="80" mass="8748">MIWVSRSLGSTVSDIPLNRRLFLRDLSSRSVTLSDKPSSSVCVLFWESAKSLWASANSPILSSVCSAIAQVSDLFSEVVR</sequence>
<evidence type="ECO:0000313" key="1">
    <source>
        <dbReference type="EMBL" id="OCT76193.1"/>
    </source>
</evidence>
<reference evidence="2" key="1">
    <citation type="journal article" date="2016" name="Nature">
        <title>Genome evolution in the allotetraploid frog Xenopus laevis.</title>
        <authorList>
            <person name="Session A.M."/>
            <person name="Uno Y."/>
            <person name="Kwon T."/>
            <person name="Chapman J.A."/>
            <person name="Toyoda A."/>
            <person name="Takahashi S."/>
            <person name="Fukui A."/>
            <person name="Hikosaka A."/>
            <person name="Suzuki A."/>
            <person name="Kondo M."/>
            <person name="van Heeringen S.J."/>
            <person name="Quigley I."/>
            <person name="Heinz S."/>
            <person name="Ogino H."/>
            <person name="Ochi H."/>
            <person name="Hellsten U."/>
            <person name="Lyons J.B."/>
            <person name="Simakov O."/>
            <person name="Putnam N."/>
            <person name="Stites J."/>
            <person name="Kuroki Y."/>
            <person name="Tanaka T."/>
            <person name="Michiue T."/>
            <person name="Watanabe M."/>
            <person name="Bogdanovic O."/>
            <person name="Lister R."/>
            <person name="Georgiou G."/>
            <person name="Paranjpe S.S."/>
            <person name="van Kruijsbergen I."/>
            <person name="Shu S."/>
            <person name="Carlson J."/>
            <person name="Kinoshita T."/>
            <person name="Ohta Y."/>
            <person name="Mawaribuchi S."/>
            <person name="Jenkins J."/>
            <person name="Grimwood J."/>
            <person name="Schmutz J."/>
            <person name="Mitros T."/>
            <person name="Mozaffari S.V."/>
            <person name="Suzuki Y."/>
            <person name="Haramoto Y."/>
            <person name="Yamamoto T.S."/>
            <person name="Takagi C."/>
            <person name="Heald R."/>
            <person name="Miller K."/>
            <person name="Haudenschild C."/>
            <person name="Kitzman J."/>
            <person name="Nakayama T."/>
            <person name="Izutsu Y."/>
            <person name="Robert J."/>
            <person name="Fortriede J."/>
            <person name="Burns K."/>
            <person name="Lotay V."/>
            <person name="Karimi K."/>
            <person name="Yasuoka Y."/>
            <person name="Dichmann D.S."/>
            <person name="Flajnik M.F."/>
            <person name="Houston D.W."/>
            <person name="Shendure J."/>
            <person name="DuPasquier L."/>
            <person name="Vize P.D."/>
            <person name="Zorn A.M."/>
            <person name="Ito M."/>
            <person name="Marcotte E.M."/>
            <person name="Wallingford J.B."/>
            <person name="Ito Y."/>
            <person name="Asashima M."/>
            <person name="Ueno N."/>
            <person name="Matsuda Y."/>
            <person name="Veenstra G.J."/>
            <person name="Fujiyama A."/>
            <person name="Harland R.M."/>
            <person name="Taira M."/>
            <person name="Rokhsar D.S."/>
        </authorList>
    </citation>
    <scope>NUCLEOTIDE SEQUENCE [LARGE SCALE GENOMIC DNA]</scope>
    <source>
        <strain evidence="2">J</strain>
    </source>
</reference>
<accession>A0A974CMN0</accession>
<dbReference type="AlphaFoldDB" id="A0A974CMN0"/>